<dbReference type="CDD" id="cd00067">
    <property type="entry name" value="GAL4"/>
    <property type="match status" value="1"/>
</dbReference>
<feature type="compositionally biased region" description="Polar residues" evidence="6">
    <location>
        <begin position="157"/>
        <end position="173"/>
    </location>
</feature>
<dbReference type="PANTHER" id="PTHR47338:SF29">
    <property type="entry name" value="ZN(2)-C6 FUNGAL-TYPE DOMAIN-CONTAINING PROTEIN"/>
    <property type="match status" value="1"/>
</dbReference>
<dbReference type="InterPro" id="IPR007219">
    <property type="entry name" value="XnlR_reg_dom"/>
</dbReference>
<dbReference type="Proteomes" id="UP000294933">
    <property type="component" value="Unassembled WGS sequence"/>
</dbReference>
<dbReference type="Pfam" id="PF04082">
    <property type="entry name" value="Fungal_trans"/>
    <property type="match status" value="1"/>
</dbReference>
<dbReference type="SMART" id="SM00066">
    <property type="entry name" value="GAL4"/>
    <property type="match status" value="1"/>
</dbReference>
<dbReference type="Pfam" id="PF00172">
    <property type="entry name" value="Zn_clus"/>
    <property type="match status" value="1"/>
</dbReference>
<keyword evidence="4" id="KW-0804">Transcription</keyword>
<keyword evidence="5" id="KW-0539">Nucleus</keyword>
<evidence type="ECO:0000256" key="2">
    <source>
        <dbReference type="ARBA" id="ARBA00022723"/>
    </source>
</evidence>
<evidence type="ECO:0000256" key="5">
    <source>
        <dbReference type="ARBA" id="ARBA00023242"/>
    </source>
</evidence>
<dbReference type="CDD" id="cd12148">
    <property type="entry name" value="fungal_TF_MHR"/>
    <property type="match status" value="1"/>
</dbReference>
<organism evidence="8 9">
    <name type="scientific">Rickenella mellea</name>
    <dbReference type="NCBI Taxonomy" id="50990"/>
    <lineage>
        <taxon>Eukaryota</taxon>
        <taxon>Fungi</taxon>
        <taxon>Dikarya</taxon>
        <taxon>Basidiomycota</taxon>
        <taxon>Agaricomycotina</taxon>
        <taxon>Agaricomycetes</taxon>
        <taxon>Hymenochaetales</taxon>
        <taxon>Rickenellaceae</taxon>
        <taxon>Rickenella</taxon>
    </lineage>
</organism>
<feature type="domain" description="Zn(2)-C6 fungal-type" evidence="7">
    <location>
        <begin position="18"/>
        <end position="65"/>
    </location>
</feature>
<dbReference type="EMBL" id="ML170157">
    <property type="protein sequence ID" value="TDL28495.1"/>
    <property type="molecule type" value="Genomic_DNA"/>
</dbReference>
<gene>
    <name evidence="8" type="ORF">BD410DRAFT_226567</name>
</gene>
<keyword evidence="3" id="KW-0805">Transcription regulation</keyword>
<dbReference type="Gene3D" id="4.10.240.10">
    <property type="entry name" value="Zn(2)-C6 fungal-type DNA-binding domain"/>
    <property type="match status" value="1"/>
</dbReference>
<keyword evidence="9" id="KW-1185">Reference proteome</keyword>
<dbReference type="PROSITE" id="PS50048">
    <property type="entry name" value="ZN2_CY6_FUNGAL_2"/>
    <property type="match status" value="1"/>
</dbReference>
<dbReference type="InterPro" id="IPR001138">
    <property type="entry name" value="Zn2Cys6_DnaBD"/>
</dbReference>
<dbReference type="InterPro" id="IPR036864">
    <property type="entry name" value="Zn2-C6_fun-type_DNA-bd_sf"/>
</dbReference>
<dbReference type="STRING" id="50990.A0A4Y7QM73"/>
<dbReference type="GO" id="GO:0003677">
    <property type="term" value="F:DNA binding"/>
    <property type="evidence" value="ECO:0007669"/>
    <property type="project" value="InterPro"/>
</dbReference>
<keyword evidence="2" id="KW-0479">Metal-binding</keyword>
<dbReference type="VEuPathDB" id="FungiDB:BD410DRAFT_226567"/>
<sequence length="722" mass="80673">MPRASSSSAAPILRRNQACRTCRKKKLKCDAARPHCSNCVKAWKGLISVPAPEGFAHPPEPQCSYDPIEGLTLSDSVNPAEKIRQLEEQVSELKCKLHDAGLAWSPAPSNGQLEHANGARSATQPASFDSPPYGVQTSPPNGRGDITLPRAGLNETMGFSSPRTVANSRTSSPGIRVFDPTHRDPMELLYSGWNPDLPDPDEMNKLVTAFFENDPCGSRILHRPSFELSMLLSPRDPRFPHPAVLHAICAAASRWTSPGEFTPDQIRRDKFSDYHAAKTRQYIDRTMASGKDIFYVLQACVILTWYLYAEGRWVEVWIFAAFQTRVSIPLRLNYQGTYTLHGSSSPGAYLAPPQDLKDLEMRRRTWWMSIVMDRIASVGGWLHSIDEQDIATELPLTKVDFYSDRSPYTRPQDLASDNFFTDHPPEMTDSFLLFIKAVMLFGKVTNYNNRWQLRTPADPAMWGNPFESDELTVLDKLVSSGFIESLPPTYKNYLETLSQSPGLGVVDSDLFMVHVIPHAATITLHNHLLDWKNPKCISNTRCMAAAQAILDAYYVFMNASSTPMPASAPPPVTRLHPFVVICWYLAAVVKVRVCTRMIEIGDSTGELEVWKEINNLRWAMLRFGDCSPIGVRQEGLLQGVMAEIVRKTKHNNPDQLVPLYPFSHKGIFSETSRSYNADDSVAPLPVSPPYDDGEPSLTMPNWELPATPDNSATAYQNPNFAL</sequence>
<dbReference type="GO" id="GO:0005634">
    <property type="term" value="C:nucleus"/>
    <property type="evidence" value="ECO:0007669"/>
    <property type="project" value="UniProtKB-SubCell"/>
</dbReference>
<dbReference type="OrthoDB" id="5600212at2759"/>
<evidence type="ECO:0000313" key="9">
    <source>
        <dbReference type="Proteomes" id="UP000294933"/>
    </source>
</evidence>
<dbReference type="InterPro" id="IPR050815">
    <property type="entry name" value="TF_fung"/>
</dbReference>
<accession>A0A4Y7QM73</accession>
<feature type="region of interest" description="Disordered" evidence="6">
    <location>
        <begin position="676"/>
        <end position="712"/>
    </location>
</feature>
<evidence type="ECO:0000256" key="1">
    <source>
        <dbReference type="ARBA" id="ARBA00004123"/>
    </source>
</evidence>
<name>A0A4Y7QM73_9AGAM</name>
<comment type="subcellular location">
    <subcellularLocation>
        <location evidence="1">Nucleus</location>
    </subcellularLocation>
</comment>
<protein>
    <recommendedName>
        <fullName evidence="7">Zn(2)-C6 fungal-type domain-containing protein</fullName>
    </recommendedName>
</protein>
<evidence type="ECO:0000259" key="7">
    <source>
        <dbReference type="PROSITE" id="PS50048"/>
    </source>
</evidence>
<evidence type="ECO:0000313" key="8">
    <source>
        <dbReference type="EMBL" id="TDL28495.1"/>
    </source>
</evidence>
<feature type="region of interest" description="Disordered" evidence="6">
    <location>
        <begin position="106"/>
        <end position="180"/>
    </location>
</feature>
<dbReference type="GO" id="GO:0000981">
    <property type="term" value="F:DNA-binding transcription factor activity, RNA polymerase II-specific"/>
    <property type="evidence" value="ECO:0007669"/>
    <property type="project" value="InterPro"/>
</dbReference>
<dbReference type="GO" id="GO:0008270">
    <property type="term" value="F:zinc ion binding"/>
    <property type="evidence" value="ECO:0007669"/>
    <property type="project" value="InterPro"/>
</dbReference>
<evidence type="ECO:0000256" key="6">
    <source>
        <dbReference type="SAM" id="MobiDB-lite"/>
    </source>
</evidence>
<dbReference type="AlphaFoldDB" id="A0A4Y7QM73"/>
<dbReference type="GO" id="GO:0006351">
    <property type="term" value="P:DNA-templated transcription"/>
    <property type="evidence" value="ECO:0007669"/>
    <property type="project" value="InterPro"/>
</dbReference>
<dbReference type="PANTHER" id="PTHR47338">
    <property type="entry name" value="ZN(II)2CYS6 TRANSCRIPTION FACTOR (EUROFUNG)-RELATED"/>
    <property type="match status" value="1"/>
</dbReference>
<proteinExistence type="predicted"/>
<evidence type="ECO:0000256" key="3">
    <source>
        <dbReference type="ARBA" id="ARBA00023015"/>
    </source>
</evidence>
<dbReference type="SUPFAM" id="SSF57701">
    <property type="entry name" value="Zn2/Cys6 DNA-binding domain"/>
    <property type="match status" value="1"/>
</dbReference>
<reference evidence="8 9" key="1">
    <citation type="submission" date="2018-06" db="EMBL/GenBank/DDBJ databases">
        <title>A transcriptomic atlas of mushroom development highlights an independent origin of complex multicellularity.</title>
        <authorList>
            <consortium name="DOE Joint Genome Institute"/>
            <person name="Krizsan K."/>
            <person name="Almasi E."/>
            <person name="Merenyi Z."/>
            <person name="Sahu N."/>
            <person name="Viragh M."/>
            <person name="Koszo T."/>
            <person name="Mondo S."/>
            <person name="Kiss B."/>
            <person name="Balint B."/>
            <person name="Kues U."/>
            <person name="Barry K."/>
            <person name="Hegedus J.C."/>
            <person name="Henrissat B."/>
            <person name="Johnson J."/>
            <person name="Lipzen A."/>
            <person name="Ohm R."/>
            <person name="Nagy I."/>
            <person name="Pangilinan J."/>
            <person name="Yan J."/>
            <person name="Xiong Y."/>
            <person name="Grigoriev I.V."/>
            <person name="Hibbett D.S."/>
            <person name="Nagy L.G."/>
        </authorList>
    </citation>
    <scope>NUCLEOTIDE SEQUENCE [LARGE SCALE GENOMIC DNA]</scope>
    <source>
        <strain evidence="8 9">SZMC22713</strain>
    </source>
</reference>
<evidence type="ECO:0000256" key="4">
    <source>
        <dbReference type="ARBA" id="ARBA00023163"/>
    </source>
</evidence>